<dbReference type="AlphaFoldDB" id="A0A840CXF8"/>
<feature type="chain" id="PRO_5032908417" evidence="1">
    <location>
        <begin position="22"/>
        <end position="132"/>
    </location>
</feature>
<accession>A0A840CXF8</accession>
<dbReference type="EMBL" id="JACIEP010000026">
    <property type="protein sequence ID" value="MBB4038244.1"/>
    <property type="molecule type" value="Genomic_DNA"/>
</dbReference>
<dbReference type="SUPFAM" id="SSF55008">
    <property type="entry name" value="HMA, heavy metal-associated domain"/>
    <property type="match status" value="1"/>
</dbReference>
<evidence type="ECO:0000313" key="3">
    <source>
        <dbReference type="EMBL" id="MBB4038244.1"/>
    </source>
</evidence>
<dbReference type="Gene3D" id="3.30.70.100">
    <property type="match status" value="1"/>
</dbReference>
<dbReference type="InterPro" id="IPR036163">
    <property type="entry name" value="HMA_dom_sf"/>
</dbReference>
<feature type="signal peptide" evidence="1">
    <location>
        <begin position="1"/>
        <end position="21"/>
    </location>
</feature>
<keyword evidence="4" id="KW-1185">Reference proteome</keyword>
<proteinExistence type="predicted"/>
<evidence type="ECO:0000313" key="4">
    <source>
        <dbReference type="Proteomes" id="UP000555103"/>
    </source>
</evidence>
<evidence type="ECO:0000256" key="1">
    <source>
        <dbReference type="SAM" id="SignalP"/>
    </source>
</evidence>
<name>A0A840CXF8_9BACT</name>
<dbReference type="Proteomes" id="UP000555103">
    <property type="component" value="Unassembled WGS sequence"/>
</dbReference>
<dbReference type="GeneID" id="78084102"/>
<keyword evidence="1" id="KW-0732">Signal</keyword>
<sequence>MKKYVLVIVLGLGILSFSACNSKNASSNDTAKTETVAQSGNEHHQDEHAMLGVQGLCETCKERIETAAKSVKGVSSAMWDIEKKELHLNFDPHQTNMDAISKAIAKVGHDTDRDTADQTTYDALPNCCKYRK</sequence>
<dbReference type="Pfam" id="PF00403">
    <property type="entry name" value="HMA"/>
    <property type="match status" value="1"/>
</dbReference>
<organism evidence="3 4">
    <name type="scientific">Dysgonomonas hofstadii</name>
    <dbReference type="NCBI Taxonomy" id="637886"/>
    <lineage>
        <taxon>Bacteria</taxon>
        <taxon>Pseudomonadati</taxon>
        <taxon>Bacteroidota</taxon>
        <taxon>Bacteroidia</taxon>
        <taxon>Bacteroidales</taxon>
        <taxon>Dysgonomonadaceae</taxon>
        <taxon>Dysgonomonas</taxon>
    </lineage>
</organism>
<dbReference type="GO" id="GO:0046872">
    <property type="term" value="F:metal ion binding"/>
    <property type="evidence" value="ECO:0007669"/>
    <property type="project" value="InterPro"/>
</dbReference>
<dbReference type="CDD" id="cd00371">
    <property type="entry name" value="HMA"/>
    <property type="match status" value="1"/>
</dbReference>
<dbReference type="RefSeq" id="WP_006844387.1">
    <property type="nucleotide sequence ID" value="NZ_JACIEP010000026.1"/>
</dbReference>
<dbReference type="InterPro" id="IPR006121">
    <property type="entry name" value="HMA_dom"/>
</dbReference>
<evidence type="ECO:0000259" key="2">
    <source>
        <dbReference type="PROSITE" id="PS50846"/>
    </source>
</evidence>
<protein>
    <submittedName>
        <fullName evidence="3">Cu(I)/Ag(I) efflux system membrane fusion protein</fullName>
    </submittedName>
</protein>
<dbReference type="PROSITE" id="PS50846">
    <property type="entry name" value="HMA_2"/>
    <property type="match status" value="1"/>
</dbReference>
<dbReference type="PROSITE" id="PS51257">
    <property type="entry name" value="PROKAR_LIPOPROTEIN"/>
    <property type="match status" value="1"/>
</dbReference>
<gene>
    <name evidence="3" type="ORF">GGR21_004176</name>
</gene>
<feature type="domain" description="HMA" evidence="2">
    <location>
        <begin position="46"/>
        <end position="112"/>
    </location>
</feature>
<comment type="caution">
    <text evidence="3">The sequence shown here is derived from an EMBL/GenBank/DDBJ whole genome shotgun (WGS) entry which is preliminary data.</text>
</comment>
<reference evidence="3 4" key="1">
    <citation type="submission" date="2020-08" db="EMBL/GenBank/DDBJ databases">
        <title>Genomic Encyclopedia of Type Strains, Phase IV (KMG-IV): sequencing the most valuable type-strain genomes for metagenomic binning, comparative biology and taxonomic classification.</title>
        <authorList>
            <person name="Goeker M."/>
        </authorList>
    </citation>
    <scope>NUCLEOTIDE SEQUENCE [LARGE SCALE GENOMIC DNA]</scope>
    <source>
        <strain evidence="3 4">DSM 104969</strain>
    </source>
</reference>